<gene>
    <name evidence="1" type="ORF">C4N18_10250</name>
</gene>
<keyword evidence="2" id="KW-1185">Reference proteome</keyword>
<evidence type="ECO:0000313" key="2">
    <source>
        <dbReference type="Proteomes" id="UP000241238"/>
    </source>
</evidence>
<protein>
    <recommendedName>
        <fullName evidence="3">Polysaccharide deacetylase</fullName>
    </recommendedName>
</protein>
<dbReference type="Proteomes" id="UP000241238">
    <property type="component" value="Chromosome"/>
</dbReference>
<accession>A0ABM6U871</accession>
<name>A0ABM6U871_FUSVA</name>
<reference evidence="2" key="1">
    <citation type="journal article" date="2018" name="MSphere">
        <title>Fusobacterium Genomics Using MinION and Illumina Sequencing Enables Genome Completion and Correction.</title>
        <authorList>
            <person name="Todd S.M."/>
            <person name="Settlage R.E."/>
            <person name="Lahmers K.K."/>
            <person name="Slade D.J."/>
        </authorList>
    </citation>
    <scope>NUCLEOTIDE SEQUENCE [LARGE SCALE GENOMIC DNA]</scope>
    <source>
        <strain evidence="2">ATCC 27725</strain>
    </source>
</reference>
<proteinExistence type="predicted"/>
<dbReference type="EMBL" id="CP028103">
    <property type="protein sequence ID" value="AVQ32572.1"/>
    <property type="molecule type" value="Genomic_DNA"/>
</dbReference>
<sequence length="237" mass="28764">MIEKLLDKNYEISDYKNYKEKKKVVILRHDIDTSLEKALRIAEIEKELNVYSTYFILLSTDFYNINSEKSLKIVKEIKRLGGKIGLHFDEKKYKINDQEDYIKYVNYELDILSSILNEKIDIVSMHRPSKEFLEMDLEIPNVINSYQKVFFNKFKYISDSRMNWRENVEEIIEKNQYKALHILIHPFWYEENEKTMEEKLKIFLNGAIWERYNSLNENIRNFEEILSKEILNDYQKV</sequence>
<dbReference type="SUPFAM" id="SSF88713">
    <property type="entry name" value="Glycoside hydrolase/deacetylase"/>
    <property type="match status" value="1"/>
</dbReference>
<dbReference type="Gene3D" id="3.20.20.370">
    <property type="entry name" value="Glycoside hydrolase/deacetylase"/>
    <property type="match status" value="1"/>
</dbReference>
<evidence type="ECO:0000313" key="1">
    <source>
        <dbReference type="EMBL" id="AVQ32572.1"/>
    </source>
</evidence>
<dbReference type="InterPro" id="IPR011330">
    <property type="entry name" value="Glyco_hydro/deAcase_b/a-brl"/>
</dbReference>
<organism evidence="1 2">
    <name type="scientific">Fusobacterium varium ATCC 27725</name>
    <dbReference type="NCBI Taxonomy" id="469618"/>
    <lineage>
        <taxon>Bacteria</taxon>
        <taxon>Fusobacteriati</taxon>
        <taxon>Fusobacteriota</taxon>
        <taxon>Fusobacteriia</taxon>
        <taxon>Fusobacteriales</taxon>
        <taxon>Fusobacteriaceae</taxon>
        <taxon>Fusobacterium</taxon>
    </lineage>
</organism>
<evidence type="ECO:0008006" key="3">
    <source>
        <dbReference type="Google" id="ProtNLM"/>
    </source>
</evidence>